<comment type="caution">
    <text evidence="1">The sequence shown here is derived from an EMBL/GenBank/DDBJ whole genome shotgun (WGS) entry which is preliminary data.</text>
</comment>
<name>A0ABV5WU50_9LACO</name>
<sequence>MNLVIGPYLKHTQVAEPQPSMGKALARLDTCLDLIRQTGVAGLTDTASALGINLTYLLGNNVIVTNHNQQFTIIVDHQPRALTLTGCLIQDTFHNITHPYQPGYLISLNRQLVTTGEDLVELIDTQL</sequence>
<accession>A0ABV5WU50</accession>
<dbReference type="EMBL" id="JBHLZY010000018">
    <property type="protein sequence ID" value="MFB9769673.1"/>
    <property type="molecule type" value="Genomic_DNA"/>
</dbReference>
<gene>
    <name evidence="1" type="ORF">ACFFLI_07320</name>
</gene>
<reference evidence="1 2" key="1">
    <citation type="submission" date="2024-09" db="EMBL/GenBank/DDBJ databases">
        <authorList>
            <person name="Sun Q."/>
            <person name="Mori K."/>
        </authorList>
    </citation>
    <scope>NUCLEOTIDE SEQUENCE [LARGE SCALE GENOMIC DNA]</scope>
    <source>
        <strain evidence="1 2">TBRC 4576</strain>
    </source>
</reference>
<keyword evidence="2" id="KW-1185">Reference proteome</keyword>
<protein>
    <submittedName>
        <fullName evidence="1">Uncharacterized protein</fullName>
    </submittedName>
</protein>
<organism evidence="1 2">
    <name type="scientific">Lactiplantibacillus modestisalitolerans</name>
    <dbReference type="NCBI Taxonomy" id="1457219"/>
    <lineage>
        <taxon>Bacteria</taxon>
        <taxon>Bacillati</taxon>
        <taxon>Bacillota</taxon>
        <taxon>Bacilli</taxon>
        <taxon>Lactobacillales</taxon>
        <taxon>Lactobacillaceae</taxon>
        <taxon>Lactiplantibacillus</taxon>
    </lineage>
</organism>
<evidence type="ECO:0000313" key="1">
    <source>
        <dbReference type="EMBL" id="MFB9769673.1"/>
    </source>
</evidence>
<dbReference type="RefSeq" id="WP_137642929.1">
    <property type="nucleotide sequence ID" value="NZ_BJEA01000012.1"/>
</dbReference>
<proteinExistence type="predicted"/>
<evidence type="ECO:0000313" key="2">
    <source>
        <dbReference type="Proteomes" id="UP001589691"/>
    </source>
</evidence>
<dbReference type="Proteomes" id="UP001589691">
    <property type="component" value="Unassembled WGS sequence"/>
</dbReference>